<keyword evidence="3" id="KW-0812">Transmembrane</keyword>
<dbReference type="Proteomes" id="UP001258017">
    <property type="component" value="Unassembled WGS sequence"/>
</dbReference>
<accession>A0AAD9RE70</accession>
<proteinExistence type="predicted"/>
<evidence type="ECO:0000256" key="1">
    <source>
        <dbReference type="PROSITE-ProRule" id="PRU00047"/>
    </source>
</evidence>
<dbReference type="InterPro" id="IPR001878">
    <property type="entry name" value="Znf_CCHC"/>
</dbReference>
<keyword evidence="3" id="KW-1133">Transmembrane helix</keyword>
<dbReference type="InterPro" id="IPR036875">
    <property type="entry name" value="Znf_CCHC_sf"/>
</dbReference>
<keyword evidence="1" id="KW-0862">Zinc</keyword>
<keyword evidence="3" id="KW-0472">Membrane</keyword>
<evidence type="ECO:0000256" key="2">
    <source>
        <dbReference type="SAM" id="MobiDB-lite"/>
    </source>
</evidence>
<dbReference type="PROSITE" id="PS50158">
    <property type="entry name" value="ZF_CCHC"/>
    <property type="match status" value="1"/>
</dbReference>
<evidence type="ECO:0000259" key="4">
    <source>
        <dbReference type="PROSITE" id="PS50158"/>
    </source>
</evidence>
<organism evidence="5 6">
    <name type="scientific">Odynerus spinipes</name>
    <dbReference type="NCBI Taxonomy" id="1348599"/>
    <lineage>
        <taxon>Eukaryota</taxon>
        <taxon>Metazoa</taxon>
        <taxon>Ecdysozoa</taxon>
        <taxon>Arthropoda</taxon>
        <taxon>Hexapoda</taxon>
        <taxon>Insecta</taxon>
        <taxon>Pterygota</taxon>
        <taxon>Neoptera</taxon>
        <taxon>Endopterygota</taxon>
        <taxon>Hymenoptera</taxon>
        <taxon>Apocrita</taxon>
        <taxon>Aculeata</taxon>
        <taxon>Vespoidea</taxon>
        <taxon>Vespidae</taxon>
        <taxon>Eumeninae</taxon>
        <taxon>Odynerus</taxon>
    </lineage>
</organism>
<dbReference type="EMBL" id="JAIFRP010001096">
    <property type="protein sequence ID" value="KAK2577810.1"/>
    <property type="molecule type" value="Genomic_DNA"/>
</dbReference>
<name>A0AAD9RE70_9HYME</name>
<comment type="caution">
    <text evidence="5">The sequence shown here is derived from an EMBL/GenBank/DDBJ whole genome shotgun (WGS) entry which is preliminary data.</text>
</comment>
<evidence type="ECO:0000313" key="5">
    <source>
        <dbReference type="EMBL" id="KAK2577810.1"/>
    </source>
</evidence>
<dbReference type="SUPFAM" id="SSF57756">
    <property type="entry name" value="Retrovirus zinc finger-like domains"/>
    <property type="match status" value="1"/>
</dbReference>
<dbReference type="SMART" id="SM00343">
    <property type="entry name" value="ZnF_C2HC"/>
    <property type="match status" value="1"/>
</dbReference>
<feature type="domain" description="CCHC-type" evidence="4">
    <location>
        <begin position="416"/>
        <end position="431"/>
    </location>
</feature>
<feature type="region of interest" description="Disordered" evidence="2">
    <location>
        <begin position="467"/>
        <end position="506"/>
    </location>
</feature>
<dbReference type="GO" id="GO:0003676">
    <property type="term" value="F:nucleic acid binding"/>
    <property type="evidence" value="ECO:0007669"/>
    <property type="project" value="InterPro"/>
</dbReference>
<dbReference type="GO" id="GO:0008270">
    <property type="term" value="F:zinc ion binding"/>
    <property type="evidence" value="ECO:0007669"/>
    <property type="project" value="UniProtKB-KW"/>
</dbReference>
<feature type="compositionally biased region" description="Polar residues" evidence="2">
    <location>
        <begin position="493"/>
        <end position="506"/>
    </location>
</feature>
<evidence type="ECO:0000313" key="6">
    <source>
        <dbReference type="Proteomes" id="UP001258017"/>
    </source>
</evidence>
<dbReference type="AlphaFoldDB" id="A0AAD9RE70"/>
<keyword evidence="6" id="KW-1185">Reference proteome</keyword>
<evidence type="ECO:0000256" key="3">
    <source>
        <dbReference type="SAM" id="Phobius"/>
    </source>
</evidence>
<keyword evidence="1" id="KW-0863">Zinc-finger</keyword>
<protein>
    <recommendedName>
        <fullName evidence="4">CCHC-type domain-containing protein</fullName>
    </recommendedName>
</protein>
<reference evidence="5" key="2">
    <citation type="journal article" date="2023" name="Commun. Biol.">
        <title>Intrasexual cuticular hydrocarbon dimorphism in a wasp sheds light on hydrocarbon biosynthesis genes in Hymenoptera.</title>
        <authorList>
            <person name="Moris V.C."/>
            <person name="Podsiadlowski L."/>
            <person name="Martin S."/>
            <person name="Oeyen J.P."/>
            <person name="Donath A."/>
            <person name="Petersen M."/>
            <person name="Wilbrandt J."/>
            <person name="Misof B."/>
            <person name="Liedtke D."/>
            <person name="Thamm M."/>
            <person name="Scheiner R."/>
            <person name="Schmitt T."/>
            <person name="Niehuis O."/>
        </authorList>
    </citation>
    <scope>NUCLEOTIDE SEQUENCE</scope>
    <source>
        <strain evidence="5">GBR_01_08_01A</strain>
    </source>
</reference>
<feature type="transmembrane region" description="Helical" evidence="3">
    <location>
        <begin position="150"/>
        <end position="175"/>
    </location>
</feature>
<keyword evidence="1" id="KW-0479">Metal-binding</keyword>
<reference evidence="5" key="1">
    <citation type="submission" date="2021-08" db="EMBL/GenBank/DDBJ databases">
        <authorList>
            <person name="Misof B."/>
            <person name="Oliver O."/>
            <person name="Podsiadlowski L."/>
            <person name="Donath A."/>
            <person name="Peters R."/>
            <person name="Mayer C."/>
            <person name="Rust J."/>
            <person name="Gunkel S."/>
            <person name="Lesny P."/>
            <person name="Martin S."/>
            <person name="Oeyen J.P."/>
            <person name="Petersen M."/>
            <person name="Panagiotis P."/>
            <person name="Wilbrandt J."/>
            <person name="Tanja T."/>
        </authorList>
    </citation>
    <scope>NUCLEOTIDE SEQUENCE</scope>
    <source>
        <strain evidence="5">GBR_01_08_01A</strain>
        <tissue evidence="5">Thorax + abdomen</tissue>
    </source>
</reference>
<sequence>MPKPNYRERGELSSGDAPERLHAKHWAHFPKHIDPTASILRPSKPCRVCQKYKKRRETMWEYAACREHDIAYANNKDLSQRHAADKILVKLAKERVTAKDARWGERHAAAETWGAMNVKRKLGMGIQRTSTMKKKNPIKRRKLQIAKRGGFIPLISLLGMLGSLAGCTAGVVSAIKKAQNEAAQLEELRRHNRAMEGKGLYLEPYSRRGGALVPLKSKIYCTLLIMNTPSQKPSPAMSYARIAQQTLFPTREQAIVLDSAEGITIQEYTIAIGKLIDPKNVRFASRISHGRVCLYLNSKESVDKLIESHTKVYIGQHVLEIRPLISKAKRIILSNVCPIIPHQTIQDELFKHKIRLCSQITFIRASINDPNYSHVLSFRRQVYIHPEVVYNLPNVLEINYDDLNFFIYPTTEKLTCFLCKEEGHLAKYCRNTEPPSLVSTIITNDIDESNPKTILPTDKVVSVNPILSEDKDSTSQTSTSNFVLPRPMPTKRPLSSSTSINDSASGTVTKIENPTLTRTKQPAKKIKTKKAITPQISLQDLSIKLLPVKEAVATNIQKYPLDFDSITDFLHSSYNNPKILDNALRYTQDISALISMLSDIKDLLTERSIKSRIIRIIKKLIISNSSSVMDDCSSTDLSCMEIQES</sequence>
<gene>
    <name evidence="5" type="ORF">KPH14_012693</name>
</gene>